<keyword evidence="5 12" id="KW-0813">Transport</keyword>
<keyword evidence="7 12" id="KW-0997">Cell inner membrane</keyword>
<dbReference type="Pfam" id="PF04995">
    <property type="entry name" value="CcmD"/>
    <property type="match status" value="1"/>
</dbReference>
<evidence type="ECO:0000313" key="13">
    <source>
        <dbReference type="EMBL" id="AZN36483.1"/>
    </source>
</evidence>
<protein>
    <recommendedName>
        <fullName evidence="4 12">Heme exporter protein D</fullName>
    </recommendedName>
</protein>
<keyword evidence="11 12" id="KW-0472">Membrane</keyword>
<organism evidence="13 14">
    <name type="scientific">Iodobacter ciconiae</name>
    <dbReference type="NCBI Taxonomy" id="2496266"/>
    <lineage>
        <taxon>Bacteria</taxon>
        <taxon>Pseudomonadati</taxon>
        <taxon>Pseudomonadota</taxon>
        <taxon>Betaproteobacteria</taxon>
        <taxon>Neisseriales</taxon>
        <taxon>Chitinibacteraceae</taxon>
        <taxon>Iodobacter</taxon>
    </lineage>
</organism>
<dbReference type="AlphaFoldDB" id="A0A3S8ZSI8"/>
<evidence type="ECO:0000256" key="8">
    <source>
        <dbReference type="ARBA" id="ARBA00022692"/>
    </source>
</evidence>
<comment type="function">
    <text evidence="1 12">Required for the export of heme to the periplasm for the biogenesis of c-type cytochromes.</text>
</comment>
<dbReference type="NCBIfam" id="TIGR03141">
    <property type="entry name" value="cytochro_ccmD"/>
    <property type="match status" value="1"/>
</dbReference>
<evidence type="ECO:0000256" key="11">
    <source>
        <dbReference type="ARBA" id="ARBA00023136"/>
    </source>
</evidence>
<accession>A0A3S8ZSI8</accession>
<name>A0A3S8ZSI8_9NEIS</name>
<dbReference type="EMBL" id="CP034433">
    <property type="protein sequence ID" value="AZN36483.1"/>
    <property type="molecule type" value="Genomic_DNA"/>
</dbReference>
<feature type="transmembrane region" description="Helical" evidence="12">
    <location>
        <begin position="20"/>
        <end position="41"/>
    </location>
</feature>
<evidence type="ECO:0000313" key="14">
    <source>
        <dbReference type="Proteomes" id="UP000282438"/>
    </source>
</evidence>
<keyword evidence="8 12" id="KW-0812">Transmembrane</keyword>
<evidence type="ECO:0000256" key="3">
    <source>
        <dbReference type="ARBA" id="ARBA00008741"/>
    </source>
</evidence>
<keyword evidence="10 12" id="KW-1133">Transmembrane helix</keyword>
<keyword evidence="9 12" id="KW-0201">Cytochrome c-type biogenesis</keyword>
<dbReference type="GO" id="GO:0015886">
    <property type="term" value="P:heme transport"/>
    <property type="evidence" value="ECO:0007669"/>
    <property type="project" value="InterPro"/>
</dbReference>
<sequence length="68" mass="7956">MFSTLYWANFSDFIHMGGYGLYVWGSLIACVLVLGMECLLIRQQRKQVIRHLRRMALAEEIGDEGYER</sequence>
<evidence type="ECO:0000256" key="12">
    <source>
        <dbReference type="RuleBase" id="RU363101"/>
    </source>
</evidence>
<dbReference type="GO" id="GO:0005886">
    <property type="term" value="C:plasma membrane"/>
    <property type="evidence" value="ECO:0007669"/>
    <property type="project" value="UniProtKB-SubCell"/>
</dbReference>
<evidence type="ECO:0000256" key="9">
    <source>
        <dbReference type="ARBA" id="ARBA00022748"/>
    </source>
</evidence>
<reference evidence="13 14" key="1">
    <citation type="submission" date="2018-12" db="EMBL/GenBank/DDBJ databases">
        <title>Complete genome sequence of Iodobacter sp. H11R3.</title>
        <authorList>
            <person name="Bae J.-W."/>
        </authorList>
    </citation>
    <scope>NUCLEOTIDE SEQUENCE [LARGE SCALE GENOMIC DNA]</scope>
    <source>
        <strain evidence="13 14">H11R3</strain>
    </source>
</reference>
<evidence type="ECO:0000256" key="6">
    <source>
        <dbReference type="ARBA" id="ARBA00022475"/>
    </source>
</evidence>
<dbReference type="RefSeq" id="WP_125973208.1">
    <property type="nucleotide sequence ID" value="NZ_CP034433.1"/>
</dbReference>
<comment type="similarity">
    <text evidence="3 12">Belongs to the CcmD/CycX/HelD family.</text>
</comment>
<evidence type="ECO:0000256" key="4">
    <source>
        <dbReference type="ARBA" id="ARBA00016461"/>
    </source>
</evidence>
<evidence type="ECO:0000256" key="10">
    <source>
        <dbReference type="ARBA" id="ARBA00022989"/>
    </source>
</evidence>
<dbReference type="GO" id="GO:0017004">
    <property type="term" value="P:cytochrome complex assembly"/>
    <property type="evidence" value="ECO:0007669"/>
    <property type="project" value="UniProtKB-KW"/>
</dbReference>
<proteinExistence type="inferred from homology"/>
<dbReference type="Proteomes" id="UP000282438">
    <property type="component" value="Chromosome"/>
</dbReference>
<evidence type="ECO:0000256" key="5">
    <source>
        <dbReference type="ARBA" id="ARBA00022448"/>
    </source>
</evidence>
<dbReference type="KEGG" id="iod:EJO50_08235"/>
<keyword evidence="14" id="KW-1185">Reference proteome</keyword>
<gene>
    <name evidence="13" type="primary">ccmD</name>
    <name evidence="13" type="ORF">EJO50_08235</name>
</gene>
<evidence type="ECO:0000256" key="1">
    <source>
        <dbReference type="ARBA" id="ARBA00002442"/>
    </source>
</evidence>
<dbReference type="OrthoDB" id="9815607at2"/>
<comment type="subcellular location">
    <subcellularLocation>
        <location evidence="2 12">Cell inner membrane</location>
        <topology evidence="2 12">Single-pass membrane protein</topology>
    </subcellularLocation>
</comment>
<evidence type="ECO:0000256" key="2">
    <source>
        <dbReference type="ARBA" id="ARBA00004377"/>
    </source>
</evidence>
<dbReference type="InterPro" id="IPR007078">
    <property type="entry name" value="Haem_export_protD_CcmD"/>
</dbReference>
<evidence type="ECO:0000256" key="7">
    <source>
        <dbReference type="ARBA" id="ARBA00022519"/>
    </source>
</evidence>
<keyword evidence="6 12" id="KW-1003">Cell membrane</keyword>